<evidence type="ECO:0000259" key="2">
    <source>
        <dbReference type="Pfam" id="PF01035"/>
    </source>
</evidence>
<dbReference type="Pfam" id="PF01035">
    <property type="entry name" value="DNA_binding_1"/>
    <property type="match status" value="1"/>
</dbReference>
<evidence type="ECO:0000256" key="1">
    <source>
        <dbReference type="ARBA" id="ARBA00022763"/>
    </source>
</evidence>
<protein>
    <submittedName>
        <fullName evidence="3">MGMT family protein</fullName>
    </submittedName>
</protein>
<dbReference type="InterPro" id="IPR014048">
    <property type="entry name" value="MethylDNA_cys_MeTrfase_DNA-bd"/>
</dbReference>
<dbReference type="PANTHER" id="PTHR42942:SF1">
    <property type="entry name" value="ALKYLTRANSFERASE-LIKE PROTEIN 1"/>
    <property type="match status" value="1"/>
</dbReference>
<evidence type="ECO:0000313" key="3">
    <source>
        <dbReference type="EMBL" id="HIV10970.1"/>
    </source>
</evidence>
<evidence type="ECO:0000313" key="4">
    <source>
        <dbReference type="Proteomes" id="UP000823960"/>
    </source>
</evidence>
<dbReference type="PANTHER" id="PTHR42942">
    <property type="entry name" value="6-O-METHYLGUANINE DNA METHYLTRANSFERASE"/>
    <property type="match status" value="1"/>
</dbReference>
<dbReference type="CDD" id="cd06445">
    <property type="entry name" value="ATase"/>
    <property type="match status" value="1"/>
</dbReference>
<organism evidence="3 4">
    <name type="scientific">Candidatus Faeciplasma avium</name>
    <dbReference type="NCBI Taxonomy" id="2840798"/>
    <lineage>
        <taxon>Bacteria</taxon>
        <taxon>Bacillati</taxon>
        <taxon>Bacillota</taxon>
        <taxon>Clostridia</taxon>
        <taxon>Eubacteriales</taxon>
        <taxon>Oscillospiraceae</taxon>
        <taxon>Oscillospiraceae incertae sedis</taxon>
        <taxon>Candidatus Faeciplasma</taxon>
    </lineage>
</organism>
<proteinExistence type="predicted"/>
<dbReference type="InterPro" id="IPR036388">
    <property type="entry name" value="WH-like_DNA-bd_sf"/>
</dbReference>
<dbReference type="Gene3D" id="1.10.10.10">
    <property type="entry name" value="Winged helix-like DNA-binding domain superfamily/Winged helix DNA-binding domain"/>
    <property type="match status" value="1"/>
</dbReference>
<dbReference type="Proteomes" id="UP000823960">
    <property type="component" value="Unassembled WGS sequence"/>
</dbReference>
<dbReference type="InterPro" id="IPR036217">
    <property type="entry name" value="MethylDNA_cys_MeTrfase_DNAb"/>
</dbReference>
<gene>
    <name evidence="3" type="ORF">IAD28_04690</name>
</gene>
<dbReference type="GO" id="GO:0006281">
    <property type="term" value="P:DNA repair"/>
    <property type="evidence" value="ECO:0007669"/>
    <property type="project" value="InterPro"/>
</dbReference>
<dbReference type="NCBIfam" id="TIGR00589">
    <property type="entry name" value="ogt"/>
    <property type="match status" value="1"/>
</dbReference>
<comment type="caution">
    <text evidence="3">The sequence shown here is derived from an EMBL/GenBank/DDBJ whole genome shotgun (WGS) entry which is preliminary data.</text>
</comment>
<reference evidence="3" key="2">
    <citation type="journal article" date="2021" name="PeerJ">
        <title>Extensive microbial diversity within the chicken gut microbiome revealed by metagenomics and culture.</title>
        <authorList>
            <person name="Gilroy R."/>
            <person name="Ravi A."/>
            <person name="Getino M."/>
            <person name="Pursley I."/>
            <person name="Horton D.L."/>
            <person name="Alikhan N.F."/>
            <person name="Baker D."/>
            <person name="Gharbi K."/>
            <person name="Hall N."/>
            <person name="Watson M."/>
            <person name="Adriaenssens E.M."/>
            <person name="Foster-Nyarko E."/>
            <person name="Jarju S."/>
            <person name="Secka A."/>
            <person name="Antonio M."/>
            <person name="Oren A."/>
            <person name="Chaudhuri R.R."/>
            <person name="La Ragione R."/>
            <person name="Hildebrand F."/>
            <person name="Pallen M.J."/>
        </authorList>
    </citation>
    <scope>NUCLEOTIDE SEQUENCE</scope>
    <source>
        <strain evidence="3">1370</strain>
    </source>
</reference>
<dbReference type="InterPro" id="IPR052520">
    <property type="entry name" value="ATL_DNA_repair"/>
</dbReference>
<name>A0A9D1NS00_9FIRM</name>
<accession>A0A9D1NS00</accession>
<dbReference type="GO" id="GO:0003824">
    <property type="term" value="F:catalytic activity"/>
    <property type="evidence" value="ECO:0007669"/>
    <property type="project" value="InterPro"/>
</dbReference>
<sequence length="110" mass="12298">MNTFERIYSVVRKIPYGRVASYGQVASLAGNPRWARVVGYALHVNPEPDSIPCYRVVTKNGSLSPAFAFGGLNRQRELLMSEGVRFLPDGRVDMSSCCWRPEAESCIQEN</sequence>
<dbReference type="AlphaFoldDB" id="A0A9D1NS00"/>
<reference evidence="3" key="1">
    <citation type="submission" date="2020-10" db="EMBL/GenBank/DDBJ databases">
        <authorList>
            <person name="Gilroy R."/>
        </authorList>
    </citation>
    <scope>NUCLEOTIDE SEQUENCE</scope>
    <source>
        <strain evidence="3">1370</strain>
    </source>
</reference>
<dbReference type="SUPFAM" id="SSF46767">
    <property type="entry name" value="Methylated DNA-protein cysteine methyltransferase, C-terminal domain"/>
    <property type="match status" value="1"/>
</dbReference>
<dbReference type="EMBL" id="DVOL01000063">
    <property type="protein sequence ID" value="HIV10970.1"/>
    <property type="molecule type" value="Genomic_DNA"/>
</dbReference>
<keyword evidence="1" id="KW-0227">DNA damage</keyword>
<feature type="domain" description="Methylated-DNA-[protein]-cysteine S-methyltransferase DNA binding" evidence="2">
    <location>
        <begin position="4"/>
        <end position="84"/>
    </location>
</feature>